<organism evidence="2 3">
    <name type="scientific">Frankliniella fusca</name>
    <dbReference type="NCBI Taxonomy" id="407009"/>
    <lineage>
        <taxon>Eukaryota</taxon>
        <taxon>Metazoa</taxon>
        <taxon>Ecdysozoa</taxon>
        <taxon>Arthropoda</taxon>
        <taxon>Hexapoda</taxon>
        <taxon>Insecta</taxon>
        <taxon>Pterygota</taxon>
        <taxon>Neoptera</taxon>
        <taxon>Paraneoptera</taxon>
        <taxon>Thysanoptera</taxon>
        <taxon>Terebrantia</taxon>
        <taxon>Thripoidea</taxon>
        <taxon>Thripidae</taxon>
        <taxon>Frankliniella</taxon>
    </lineage>
</organism>
<name>A0AAE1LLP1_9NEOP</name>
<sequence>MSGLQSVLAQNACSISNIDETPSTSIKKSRFKILSATPSEFAELPQTAPANFAYFWNSVEVENTTTHNNVAPSEQPTEENMQEELEPEEEDNAEDRHHENEDPIYPGAPVNLWESLTAILTFVQSEHISGVGLGRLLSLIDLHLPQPNNLLKTKHSVFKILEHTDEPVQLHYFCSVCYKSRKSPSELCDSCTDPARKVDYFITFSLAHQMKSLFKRPDFVQNIRYNQTRVKENFQNIEDIYDELKAESRGFTSNGITFMFNTDRVPVFKSNSLSLWPFYLVTLELPPQKRSLSENLIIAGIWGSTVKPHPNVFLVPIYKELLILKEGVNVQPHGESESQKVTGTLVCGTCDAPATASFLNMKSHFGFYSCPVCIIKGIHPGDSTVFPFVENVPLRNMEDYEGHVQRAVQDKIIFLKTILHEEPYCGIKGPTVLSYIFDNIFDSMSIDSMHCLYIGVMKQLLKLWFVDGKYQDKAKLLSEKLLEVLPPDYLQRKPQPVEKLIHWKASELRSFLYNLSIFLLQDILKPVRPPLFICESEEDLILAERLMSQFVREFEEISV</sequence>
<dbReference type="InterPro" id="IPR009667">
    <property type="entry name" value="DUF1258"/>
</dbReference>
<gene>
    <name evidence="2" type="ORF">KUF71_002529</name>
</gene>
<evidence type="ECO:0000313" key="3">
    <source>
        <dbReference type="Proteomes" id="UP001219518"/>
    </source>
</evidence>
<dbReference type="PANTHER" id="PTHR46579">
    <property type="entry name" value="F5/8 TYPE C DOMAIN-CONTAINING PROTEIN-RELATED"/>
    <property type="match status" value="1"/>
</dbReference>
<keyword evidence="3" id="KW-1185">Reference proteome</keyword>
<proteinExistence type="predicted"/>
<reference evidence="2" key="2">
    <citation type="journal article" date="2023" name="BMC Genomics">
        <title>Pest status, molecular evolution, and epigenetic factors derived from the genome assembly of Frankliniella fusca, a thysanopteran phytovirus vector.</title>
        <authorList>
            <person name="Catto M.A."/>
            <person name="Labadie P.E."/>
            <person name="Jacobson A.L."/>
            <person name="Kennedy G.G."/>
            <person name="Srinivasan R."/>
            <person name="Hunt B.G."/>
        </authorList>
    </citation>
    <scope>NUCLEOTIDE SEQUENCE</scope>
    <source>
        <strain evidence="2">PL_HMW_Pooled</strain>
    </source>
</reference>
<reference evidence="2" key="1">
    <citation type="submission" date="2021-07" db="EMBL/GenBank/DDBJ databases">
        <authorList>
            <person name="Catto M.A."/>
            <person name="Jacobson A."/>
            <person name="Kennedy G."/>
            <person name="Labadie P."/>
            <person name="Hunt B.G."/>
            <person name="Srinivasan R."/>
        </authorList>
    </citation>
    <scope>NUCLEOTIDE SEQUENCE</scope>
    <source>
        <strain evidence="2">PL_HMW_Pooled</strain>
        <tissue evidence="2">Head</tissue>
    </source>
</reference>
<feature type="compositionally biased region" description="Acidic residues" evidence="1">
    <location>
        <begin position="76"/>
        <end position="93"/>
    </location>
</feature>
<evidence type="ECO:0000256" key="1">
    <source>
        <dbReference type="SAM" id="MobiDB-lite"/>
    </source>
</evidence>
<protein>
    <submittedName>
        <fullName evidence="2">1,4-alpha-glucan branching enzyme GlgB</fullName>
    </submittedName>
</protein>
<dbReference type="AlphaFoldDB" id="A0AAE1LLP1"/>
<feature type="region of interest" description="Disordered" evidence="1">
    <location>
        <begin position="67"/>
        <end position="104"/>
    </location>
</feature>
<feature type="non-terminal residue" evidence="2">
    <location>
        <position position="1"/>
    </location>
</feature>
<dbReference type="EMBL" id="JAHWGI010001169">
    <property type="protein sequence ID" value="KAK3924258.1"/>
    <property type="molecule type" value="Genomic_DNA"/>
</dbReference>
<accession>A0AAE1LLP1</accession>
<dbReference type="Pfam" id="PF06869">
    <property type="entry name" value="DUF1258"/>
    <property type="match status" value="1"/>
</dbReference>
<dbReference type="PANTHER" id="PTHR46579:SF1">
    <property type="entry name" value="F5_8 TYPE C DOMAIN-CONTAINING PROTEIN"/>
    <property type="match status" value="1"/>
</dbReference>
<comment type="caution">
    <text evidence="2">The sequence shown here is derived from an EMBL/GenBank/DDBJ whole genome shotgun (WGS) entry which is preliminary data.</text>
</comment>
<evidence type="ECO:0000313" key="2">
    <source>
        <dbReference type="EMBL" id="KAK3924258.1"/>
    </source>
</evidence>
<dbReference type="Proteomes" id="UP001219518">
    <property type="component" value="Unassembled WGS sequence"/>
</dbReference>